<name>A0A9Q0AI67_9PEZI</name>
<proteinExistence type="predicted"/>
<reference evidence="1" key="1">
    <citation type="submission" date="2021-03" db="EMBL/GenBank/DDBJ databases">
        <title>Revisited historic fungal species revealed as producer of novel bioactive compounds through whole genome sequencing and comparative genomics.</title>
        <authorList>
            <person name="Vignolle G.A."/>
            <person name="Hochenegger N."/>
            <person name="Mach R.L."/>
            <person name="Mach-Aigner A.R."/>
            <person name="Javad Rahimi M."/>
            <person name="Salim K.A."/>
            <person name="Chan C.M."/>
            <person name="Lim L.B.L."/>
            <person name="Cai F."/>
            <person name="Druzhinina I.S."/>
            <person name="U'Ren J.M."/>
            <person name="Derntl C."/>
        </authorList>
    </citation>
    <scope>NUCLEOTIDE SEQUENCE</scope>
    <source>
        <strain evidence="1">TUCIM 5799</strain>
    </source>
</reference>
<dbReference type="Proteomes" id="UP000829685">
    <property type="component" value="Unassembled WGS sequence"/>
</dbReference>
<dbReference type="EMBL" id="JAFIMR010000036">
    <property type="protein sequence ID" value="KAI1858614.1"/>
    <property type="molecule type" value="Genomic_DNA"/>
</dbReference>
<keyword evidence="2" id="KW-1185">Reference proteome</keyword>
<evidence type="ECO:0000313" key="2">
    <source>
        <dbReference type="Proteomes" id="UP000829685"/>
    </source>
</evidence>
<dbReference type="SUPFAM" id="SSF48452">
    <property type="entry name" value="TPR-like"/>
    <property type="match status" value="1"/>
</dbReference>
<dbReference type="AlphaFoldDB" id="A0A9Q0AI67"/>
<organism evidence="1 2">
    <name type="scientific">Neoarthrinium moseri</name>
    <dbReference type="NCBI Taxonomy" id="1658444"/>
    <lineage>
        <taxon>Eukaryota</taxon>
        <taxon>Fungi</taxon>
        <taxon>Dikarya</taxon>
        <taxon>Ascomycota</taxon>
        <taxon>Pezizomycotina</taxon>
        <taxon>Sordariomycetes</taxon>
        <taxon>Xylariomycetidae</taxon>
        <taxon>Amphisphaeriales</taxon>
        <taxon>Apiosporaceae</taxon>
        <taxon>Neoarthrinium</taxon>
    </lineage>
</organism>
<sequence>MASDSAPHFLTLPPEIREQVYHLLLNPDASRLSHPDEYTDYNYRNALVLFRLNRQIYYEARKVFRDLNIFVRIQTPFPNAQDYVAFEGHVPILMKGQPAARFQGQSLNVVIGAPDTPIQEAEPNYIVILLDDLEKFAKIWLYSDLTNPGLNRFLSLELDMRDPYTPDWEEKRMPKWVQRQLLMPFGDVKNLKSLTIKGDPKPLASIETELRAQQQIPYPTAEQCLSECARLKTEGNKELTAGNYHTALRLYAQAWEAMFIIVKGRQRHVHAEAYFSRELHDEPYKGRHGQAERLQLRVQLVANTCLAYLKLEDWEELIFWGMRTIGMMQQATGANEHDISPEDEAMLGFPAAVQLGKIYYRTAMGYKALGVKDQAKKLLRVAKVYLPRDENVSRELAEFTLKLG</sequence>
<dbReference type="OrthoDB" id="5229512at2759"/>
<comment type="caution">
    <text evidence="1">The sequence shown here is derived from an EMBL/GenBank/DDBJ whole genome shotgun (WGS) entry which is preliminary data.</text>
</comment>
<dbReference type="Gene3D" id="1.25.40.10">
    <property type="entry name" value="Tetratricopeptide repeat domain"/>
    <property type="match status" value="1"/>
</dbReference>
<evidence type="ECO:0000313" key="1">
    <source>
        <dbReference type="EMBL" id="KAI1858614.1"/>
    </source>
</evidence>
<protein>
    <submittedName>
        <fullName evidence="1">Uncharacterized protein</fullName>
    </submittedName>
</protein>
<accession>A0A9Q0AI67</accession>
<gene>
    <name evidence="1" type="ORF">JX265_010707</name>
</gene>
<dbReference type="InterPro" id="IPR011990">
    <property type="entry name" value="TPR-like_helical_dom_sf"/>
</dbReference>